<dbReference type="InterPro" id="IPR015024">
    <property type="entry name" value="PoNi_N"/>
</dbReference>
<dbReference type="Pfam" id="PF08928">
    <property type="entry name" value="PoNi_N"/>
    <property type="match status" value="1"/>
</dbReference>
<evidence type="ECO:0000259" key="2">
    <source>
        <dbReference type="Pfam" id="PF08929"/>
    </source>
</evidence>
<feature type="domain" description="PoNi C-terminal" evidence="2">
    <location>
        <begin position="154"/>
        <end position="221"/>
    </location>
</feature>
<evidence type="ECO:0000313" key="3">
    <source>
        <dbReference type="EMBL" id="QNM12998.1"/>
    </source>
</evidence>
<dbReference type="InterPro" id="IPR028983">
    <property type="entry name" value="PA2201-like_C"/>
</dbReference>
<dbReference type="Proteomes" id="UP000515856">
    <property type="component" value="Chromosome"/>
</dbReference>
<reference evidence="3 4" key="1">
    <citation type="submission" date="2020-08" db="EMBL/GenBank/DDBJ databases">
        <authorList>
            <person name="Liu C."/>
            <person name="Sun Q."/>
        </authorList>
    </citation>
    <scope>NUCLEOTIDE SEQUENCE [LARGE SCALE GENOMIC DNA]</scope>
    <source>
        <strain evidence="3 4">NSJ-61</strain>
    </source>
</reference>
<dbReference type="KEGG" id="ehn:H9Q80_03315"/>
<evidence type="ECO:0000259" key="1">
    <source>
        <dbReference type="Pfam" id="PF08928"/>
    </source>
</evidence>
<dbReference type="SUPFAM" id="SSF140731">
    <property type="entry name" value="PA2201 C-terminal domain-like"/>
    <property type="match status" value="1"/>
</dbReference>
<dbReference type="Gene3D" id="1.10.3920.10">
    <property type="entry name" value="PA2201 C-terminal domain-like"/>
    <property type="match status" value="1"/>
</dbReference>
<dbReference type="RefSeq" id="WP_117455188.1">
    <property type="nucleotide sequence ID" value="NZ_CP060636.1"/>
</dbReference>
<name>A0A7G9GQB6_9FIRM</name>
<sequence>MRDIIKSKEYFDECIKYEKNRINEFSQVLASLEPENVRGRYYGLMFLAGFNENLFKLLYSVGDSIEDIYIYYKEWIKLYSEICTKDDSMYDIIDMFSIAVFYEKRKEDFAEYLIAIVEKLNLDDGMINACLRYLGFDFKDNKESILSYLNGLLNGENKVENLMRVIKKWYSFHKDASWYDAHKSKSDTYRGYWCFELGAIAKIFKLNDEELKNQQYYPYDLVHFIDEGTKDIYSNKISMNKRIG</sequence>
<gene>
    <name evidence="3" type="ORF">H9Q80_03315</name>
</gene>
<dbReference type="InterPro" id="IPR015025">
    <property type="entry name" value="PoNi_C"/>
</dbReference>
<organism evidence="3 4">
    <name type="scientific">[Eubacterium] hominis</name>
    <dbReference type="NCBI Taxonomy" id="2764325"/>
    <lineage>
        <taxon>Bacteria</taxon>
        <taxon>Bacillati</taxon>
        <taxon>Bacillota</taxon>
        <taxon>Erysipelotrichia</taxon>
        <taxon>Erysipelotrichales</taxon>
        <taxon>Erysipelotrichaceae</taxon>
        <taxon>Amedibacillus</taxon>
    </lineage>
</organism>
<protein>
    <submittedName>
        <fullName evidence="3">DUF1911 domain-containing protein</fullName>
    </submittedName>
</protein>
<dbReference type="AlphaFoldDB" id="A0A7G9GQB6"/>
<dbReference type="EMBL" id="CP060636">
    <property type="protein sequence ID" value="QNM12998.1"/>
    <property type="molecule type" value="Genomic_DNA"/>
</dbReference>
<evidence type="ECO:0000313" key="4">
    <source>
        <dbReference type="Proteomes" id="UP000515856"/>
    </source>
</evidence>
<accession>A0A7G9GQB6</accession>
<proteinExistence type="predicted"/>
<feature type="domain" description="PoNi N-terminal" evidence="1">
    <location>
        <begin position="2"/>
        <end position="110"/>
    </location>
</feature>
<keyword evidence="4" id="KW-1185">Reference proteome</keyword>
<dbReference type="Pfam" id="PF08929">
    <property type="entry name" value="PoNi_C"/>
    <property type="match status" value="1"/>
</dbReference>